<feature type="compositionally biased region" description="Basic and acidic residues" evidence="1">
    <location>
        <begin position="25"/>
        <end position="77"/>
    </location>
</feature>
<protein>
    <submittedName>
        <fullName evidence="2">Uncharacterized protein</fullName>
    </submittedName>
</protein>
<gene>
    <name evidence="2" type="ORF">EYF80_034225</name>
</gene>
<organism evidence="2 3">
    <name type="scientific">Liparis tanakae</name>
    <name type="common">Tanaka's snailfish</name>
    <dbReference type="NCBI Taxonomy" id="230148"/>
    <lineage>
        <taxon>Eukaryota</taxon>
        <taxon>Metazoa</taxon>
        <taxon>Chordata</taxon>
        <taxon>Craniata</taxon>
        <taxon>Vertebrata</taxon>
        <taxon>Euteleostomi</taxon>
        <taxon>Actinopterygii</taxon>
        <taxon>Neopterygii</taxon>
        <taxon>Teleostei</taxon>
        <taxon>Neoteleostei</taxon>
        <taxon>Acanthomorphata</taxon>
        <taxon>Eupercaria</taxon>
        <taxon>Perciformes</taxon>
        <taxon>Cottioidei</taxon>
        <taxon>Cottales</taxon>
        <taxon>Liparidae</taxon>
        <taxon>Liparis</taxon>
    </lineage>
</organism>
<evidence type="ECO:0000256" key="1">
    <source>
        <dbReference type="SAM" id="MobiDB-lite"/>
    </source>
</evidence>
<reference evidence="2 3" key="1">
    <citation type="submission" date="2019-03" db="EMBL/GenBank/DDBJ databases">
        <title>First draft genome of Liparis tanakae, snailfish: a comprehensive survey of snailfish specific genes.</title>
        <authorList>
            <person name="Kim W."/>
            <person name="Song I."/>
            <person name="Jeong J.-H."/>
            <person name="Kim D."/>
            <person name="Kim S."/>
            <person name="Ryu S."/>
            <person name="Song J.Y."/>
            <person name="Lee S.K."/>
        </authorList>
    </citation>
    <scope>NUCLEOTIDE SEQUENCE [LARGE SCALE GENOMIC DNA]</scope>
    <source>
        <tissue evidence="2">Muscle</tissue>
    </source>
</reference>
<keyword evidence="3" id="KW-1185">Reference proteome</keyword>
<evidence type="ECO:0000313" key="2">
    <source>
        <dbReference type="EMBL" id="TNN55567.1"/>
    </source>
</evidence>
<comment type="caution">
    <text evidence="2">The sequence shown here is derived from an EMBL/GenBank/DDBJ whole genome shotgun (WGS) entry which is preliminary data.</text>
</comment>
<feature type="compositionally biased region" description="Basic and acidic residues" evidence="1">
    <location>
        <begin position="98"/>
        <end position="107"/>
    </location>
</feature>
<evidence type="ECO:0000313" key="3">
    <source>
        <dbReference type="Proteomes" id="UP000314294"/>
    </source>
</evidence>
<feature type="region of interest" description="Disordered" evidence="1">
    <location>
        <begin position="1"/>
        <end position="107"/>
    </location>
</feature>
<accession>A0A4Z2GPT3</accession>
<sequence>MRVIRAQIAASKKAPNICCQSDSETSTRGEKLFFRARRLIGEESRGEGRGGERRKKEGREEEEEMREKRKEEVERPELVGCQPAQCDREGPSALPDTQDSRCNHHNA</sequence>
<dbReference type="Proteomes" id="UP000314294">
    <property type="component" value="Unassembled WGS sequence"/>
</dbReference>
<name>A0A4Z2GPT3_9TELE</name>
<dbReference type="AlphaFoldDB" id="A0A4Z2GPT3"/>
<dbReference type="EMBL" id="SRLO01000452">
    <property type="protein sequence ID" value="TNN55567.1"/>
    <property type="molecule type" value="Genomic_DNA"/>
</dbReference>
<proteinExistence type="predicted"/>